<name>A0A7H1BIS2_9ACTN</name>
<dbReference type="Proteomes" id="UP000516428">
    <property type="component" value="Chromosome"/>
</dbReference>
<evidence type="ECO:0000313" key="3">
    <source>
        <dbReference type="Proteomes" id="UP000516428"/>
    </source>
</evidence>
<dbReference type="EMBL" id="CP061281">
    <property type="protein sequence ID" value="QNS08627.1"/>
    <property type="molecule type" value="Genomic_DNA"/>
</dbReference>
<evidence type="ECO:0000313" key="2">
    <source>
        <dbReference type="EMBL" id="QNS08627.1"/>
    </source>
</evidence>
<dbReference type="Gene3D" id="3.60.40.10">
    <property type="entry name" value="PPM-type phosphatase domain"/>
    <property type="match status" value="1"/>
</dbReference>
<proteinExistence type="predicted"/>
<sequence>MPPDGRDRGWRVHGVSAVGYRHLREGTGCQDAHGMLRTREGLVLAVADGAGSAPHSASGSRWAVELALEAFAPVATDWARLPDPRERKARLTDSFGEVRERFLERCGGAPAPYETTLTVVVVADGWLGHLSVGDGLVVVRTTGSAGPAHHLLPRPPARSEYANETVFLGSPSALAQSRADCVRDAGVDGVLLSTDGMTNALLKHSPAGPPLPHDAFVGHLFQRLGRDGYEQDDEDRHLREFLASDQISKVTGDDKTLLWAIRT</sequence>
<feature type="domain" description="PPM-type phosphatase" evidence="1">
    <location>
        <begin position="18"/>
        <end position="242"/>
    </location>
</feature>
<gene>
    <name evidence="2" type="ORF">IAG42_09990</name>
</gene>
<evidence type="ECO:0000259" key="1">
    <source>
        <dbReference type="Pfam" id="PF13672"/>
    </source>
</evidence>
<keyword evidence="3" id="KW-1185">Reference proteome</keyword>
<dbReference type="AlphaFoldDB" id="A0A7H1BIS2"/>
<dbReference type="InterPro" id="IPR001932">
    <property type="entry name" value="PPM-type_phosphatase-like_dom"/>
</dbReference>
<accession>A0A7H1BIS2</accession>
<dbReference type="Pfam" id="PF13672">
    <property type="entry name" value="PP2C_2"/>
    <property type="match status" value="1"/>
</dbReference>
<reference evidence="2 3" key="1">
    <citation type="submission" date="2020-09" db="EMBL/GenBank/DDBJ databases">
        <title>A novel species.</title>
        <authorList>
            <person name="Gao J."/>
        </authorList>
    </citation>
    <scope>NUCLEOTIDE SEQUENCE [LARGE SCALE GENOMIC DNA]</scope>
    <source>
        <strain evidence="2 3">CRXT-Y-14</strain>
    </source>
</reference>
<dbReference type="SUPFAM" id="SSF81606">
    <property type="entry name" value="PP2C-like"/>
    <property type="match status" value="1"/>
</dbReference>
<dbReference type="InterPro" id="IPR036457">
    <property type="entry name" value="PPM-type-like_dom_sf"/>
</dbReference>
<dbReference type="KEGG" id="sxn:IAG42_09990"/>
<protein>
    <submittedName>
        <fullName evidence="2">Protein phosphatase 2C domain-containing protein</fullName>
    </submittedName>
</protein>
<organism evidence="2 3">
    <name type="scientific">Streptomyces xanthii</name>
    <dbReference type="NCBI Taxonomy" id="2768069"/>
    <lineage>
        <taxon>Bacteria</taxon>
        <taxon>Bacillati</taxon>
        <taxon>Actinomycetota</taxon>
        <taxon>Actinomycetes</taxon>
        <taxon>Kitasatosporales</taxon>
        <taxon>Streptomycetaceae</taxon>
        <taxon>Streptomyces</taxon>
    </lineage>
</organism>